<comment type="caution">
    <text evidence="1">The sequence shown here is derived from an EMBL/GenBank/DDBJ whole genome shotgun (WGS) entry which is preliminary data.</text>
</comment>
<evidence type="ECO:0000313" key="1">
    <source>
        <dbReference type="EMBL" id="MDR6459273.1"/>
    </source>
</evidence>
<name>A0ACC6J8M8_9FLAO</name>
<proteinExistence type="predicted"/>
<evidence type="ECO:0000313" key="2">
    <source>
        <dbReference type="Proteomes" id="UP001184833"/>
    </source>
</evidence>
<organism evidence="1 2">
    <name type="scientific">Chryseobacterium vietnamense</name>
    <dbReference type="NCBI Taxonomy" id="866785"/>
    <lineage>
        <taxon>Bacteria</taxon>
        <taxon>Pseudomonadati</taxon>
        <taxon>Bacteroidota</taxon>
        <taxon>Flavobacteriia</taxon>
        <taxon>Flavobacteriales</taxon>
        <taxon>Weeksellaceae</taxon>
        <taxon>Chryseobacterium group</taxon>
        <taxon>Chryseobacterium</taxon>
    </lineage>
</organism>
<gene>
    <name evidence="1" type="ORF">J2786_002380</name>
</gene>
<reference evidence="1" key="1">
    <citation type="submission" date="2023-07" db="EMBL/GenBank/DDBJ databases">
        <title>Sorghum-associated microbial communities from plants grown in Nebraska, USA.</title>
        <authorList>
            <person name="Schachtman D."/>
        </authorList>
    </citation>
    <scope>NUCLEOTIDE SEQUENCE</scope>
    <source>
        <strain evidence="1">DS2329</strain>
    </source>
</reference>
<accession>A0ACC6J8M8</accession>
<sequence>MKKKIDLLEEHSDYSREVLEKTPSWIVTWGNSIFFIFITVLFFISWMIKYPDIVSTQVEVTSQHPPVYLVSRTNGKVNELNVLDGSEVKKGSWLAIIENPAKTEDIRKIDSLLNHNSDIKTIPTPLNLKLGEVQSYYNEFIKALNQYRYFNTFNPQLVGISSNQDRINKVNNVQGEFSNQKEIARQEYEVKKKEYSRNRDLFEQGVISKNEFEKSQIELLQTENKYKSFNSNISNLESDKSIIKKENVDLNLQKENQKIELSTNLENAAQELKAQILTWKNKYLIEASTDGEINFFDIWQKNQYVKNEQTLFSIIPNNNDNGKYFARAKMPIERAGKVKVGQKVNIKLLNYPFEEYGVLEGKVKKVTNVTNENVYYVIIELNNGLVTSYNKKITPNNLMGQAEIITDDIRLLQRFIYTLVRNFKER</sequence>
<protein>
    <submittedName>
        <fullName evidence="1">Multidrug resistance efflux pump</fullName>
    </submittedName>
</protein>
<dbReference type="Proteomes" id="UP001184833">
    <property type="component" value="Unassembled WGS sequence"/>
</dbReference>
<dbReference type="EMBL" id="JAVDQX010000002">
    <property type="protein sequence ID" value="MDR6459273.1"/>
    <property type="molecule type" value="Genomic_DNA"/>
</dbReference>
<keyword evidence="2" id="KW-1185">Reference proteome</keyword>